<dbReference type="InterPro" id="IPR014026">
    <property type="entry name" value="UDP-Glc/GDP-Man_DH_dimer"/>
</dbReference>
<evidence type="ECO:0000313" key="10">
    <source>
        <dbReference type="Proteomes" id="UP001519273"/>
    </source>
</evidence>
<dbReference type="PIRSF" id="PIRSF500134">
    <property type="entry name" value="UDPglc_DH_bac"/>
    <property type="match status" value="1"/>
</dbReference>
<evidence type="ECO:0000313" key="9">
    <source>
        <dbReference type="EMBL" id="MBP1936245.1"/>
    </source>
</evidence>
<evidence type="ECO:0000256" key="5">
    <source>
        <dbReference type="ARBA" id="ARBA00023027"/>
    </source>
</evidence>
<dbReference type="InterPro" id="IPR008927">
    <property type="entry name" value="6-PGluconate_DH-like_C_sf"/>
</dbReference>
<dbReference type="RefSeq" id="WP_209846224.1">
    <property type="nucleotide sequence ID" value="NZ_CBCRVE010000002.1"/>
</dbReference>
<evidence type="ECO:0000256" key="2">
    <source>
        <dbReference type="ARBA" id="ARBA00006601"/>
    </source>
</evidence>
<evidence type="ECO:0000256" key="3">
    <source>
        <dbReference type="ARBA" id="ARBA00012954"/>
    </source>
</evidence>
<evidence type="ECO:0000256" key="1">
    <source>
        <dbReference type="ARBA" id="ARBA00004701"/>
    </source>
</evidence>
<comment type="catalytic activity">
    <reaction evidence="6 7">
        <text>UDP-alpha-D-glucose + 2 NAD(+) + H2O = UDP-alpha-D-glucuronate + 2 NADH + 3 H(+)</text>
        <dbReference type="Rhea" id="RHEA:23596"/>
        <dbReference type="ChEBI" id="CHEBI:15377"/>
        <dbReference type="ChEBI" id="CHEBI:15378"/>
        <dbReference type="ChEBI" id="CHEBI:57540"/>
        <dbReference type="ChEBI" id="CHEBI:57945"/>
        <dbReference type="ChEBI" id="CHEBI:58052"/>
        <dbReference type="ChEBI" id="CHEBI:58885"/>
        <dbReference type="EC" id="1.1.1.22"/>
    </reaction>
</comment>
<keyword evidence="5 7" id="KW-0520">NAD</keyword>
<dbReference type="InterPro" id="IPR017476">
    <property type="entry name" value="UDP-Glc/GDP-Man"/>
</dbReference>
<organism evidence="9 10">
    <name type="scientific">Paenibacillus sediminis</name>
    <dbReference type="NCBI Taxonomy" id="664909"/>
    <lineage>
        <taxon>Bacteria</taxon>
        <taxon>Bacillati</taxon>
        <taxon>Bacillota</taxon>
        <taxon>Bacilli</taxon>
        <taxon>Bacillales</taxon>
        <taxon>Paenibacillaceae</taxon>
        <taxon>Paenibacillus</taxon>
    </lineage>
</organism>
<keyword evidence="4 7" id="KW-0560">Oxidoreductase</keyword>
<feature type="domain" description="UDP-glucose/GDP-mannose dehydrogenase C-terminal" evidence="8">
    <location>
        <begin position="338"/>
        <end position="441"/>
    </location>
</feature>
<comment type="caution">
    <text evidence="9">The sequence shown here is derived from an EMBL/GenBank/DDBJ whole genome shotgun (WGS) entry which is preliminary data.</text>
</comment>
<comment type="similarity">
    <text evidence="2 7">Belongs to the UDP-glucose/GDP-mannose dehydrogenase family.</text>
</comment>
<dbReference type="Proteomes" id="UP001519273">
    <property type="component" value="Unassembled WGS sequence"/>
</dbReference>
<dbReference type="Gene3D" id="3.40.50.720">
    <property type="entry name" value="NAD(P)-binding Rossmann-like Domain"/>
    <property type="match status" value="2"/>
</dbReference>
<comment type="pathway">
    <text evidence="1">Nucleotide-sugar biosynthesis; UDP-alpha-D-glucuronate biosynthesis; UDP-alpha-D-glucuronate from UDP-alpha-D-glucose: step 1/1.</text>
</comment>
<dbReference type="SUPFAM" id="SSF51735">
    <property type="entry name" value="NAD(P)-binding Rossmann-fold domains"/>
    <property type="match status" value="1"/>
</dbReference>
<gene>
    <name evidence="9" type="ORF">J2Z20_001106</name>
</gene>
<protein>
    <recommendedName>
        <fullName evidence="3 7">UDP-glucose 6-dehydrogenase</fullName>
        <ecNumber evidence="3 7">1.1.1.22</ecNumber>
    </recommendedName>
</protein>
<dbReference type="SMART" id="SM00984">
    <property type="entry name" value="UDPG_MGDP_dh_C"/>
    <property type="match status" value="1"/>
</dbReference>
<evidence type="ECO:0000256" key="4">
    <source>
        <dbReference type="ARBA" id="ARBA00023002"/>
    </source>
</evidence>
<dbReference type="NCBIfam" id="TIGR03026">
    <property type="entry name" value="NDP-sugDHase"/>
    <property type="match status" value="1"/>
</dbReference>
<dbReference type="PANTHER" id="PTHR43750:SF3">
    <property type="entry name" value="UDP-GLUCOSE 6-DEHYDROGENASE TUAD"/>
    <property type="match status" value="1"/>
</dbReference>
<dbReference type="SUPFAM" id="SSF52413">
    <property type="entry name" value="UDP-glucose/GDP-mannose dehydrogenase C-terminal domain"/>
    <property type="match status" value="1"/>
</dbReference>
<dbReference type="InterPro" id="IPR036220">
    <property type="entry name" value="UDP-Glc/GDP-Man_DH_C_sf"/>
</dbReference>
<dbReference type="InterPro" id="IPR014027">
    <property type="entry name" value="UDP-Glc/GDP-Man_DH_C"/>
</dbReference>
<accession>A0ABS4H156</accession>
<dbReference type="InterPro" id="IPR028357">
    <property type="entry name" value="UDPglc_DH_bac"/>
</dbReference>
<evidence type="ECO:0000256" key="7">
    <source>
        <dbReference type="PIRNR" id="PIRNR000124"/>
    </source>
</evidence>
<dbReference type="Pfam" id="PF03721">
    <property type="entry name" value="UDPG_MGDP_dh_N"/>
    <property type="match status" value="1"/>
</dbReference>
<dbReference type="EMBL" id="JAGGKP010000001">
    <property type="protein sequence ID" value="MBP1936245.1"/>
    <property type="molecule type" value="Genomic_DNA"/>
</dbReference>
<dbReference type="EC" id="1.1.1.22" evidence="3 7"/>
<dbReference type="Pfam" id="PF03720">
    <property type="entry name" value="UDPG_MGDP_dh_C"/>
    <property type="match status" value="1"/>
</dbReference>
<reference evidence="9 10" key="1">
    <citation type="submission" date="2021-03" db="EMBL/GenBank/DDBJ databases">
        <title>Genomic Encyclopedia of Type Strains, Phase IV (KMG-IV): sequencing the most valuable type-strain genomes for metagenomic binning, comparative biology and taxonomic classification.</title>
        <authorList>
            <person name="Goeker M."/>
        </authorList>
    </citation>
    <scope>NUCLEOTIDE SEQUENCE [LARGE SCALE GENOMIC DNA]</scope>
    <source>
        <strain evidence="9 10">DSM 23491</strain>
    </source>
</reference>
<dbReference type="GO" id="GO:0003979">
    <property type="term" value="F:UDP-glucose 6-dehydrogenase activity"/>
    <property type="evidence" value="ECO:0007669"/>
    <property type="project" value="UniProtKB-EC"/>
</dbReference>
<proteinExistence type="inferred from homology"/>
<dbReference type="Gene3D" id="1.20.5.100">
    <property type="entry name" value="Cytochrome c1, transmembrane anchor, C-terminal"/>
    <property type="match status" value="1"/>
</dbReference>
<dbReference type="SUPFAM" id="SSF48179">
    <property type="entry name" value="6-phosphogluconate dehydrogenase C-terminal domain-like"/>
    <property type="match status" value="1"/>
</dbReference>
<evidence type="ECO:0000256" key="6">
    <source>
        <dbReference type="ARBA" id="ARBA00047473"/>
    </source>
</evidence>
<dbReference type="Pfam" id="PF00984">
    <property type="entry name" value="UDPG_MGDP_dh"/>
    <property type="match status" value="1"/>
</dbReference>
<keyword evidence="10" id="KW-1185">Reference proteome</keyword>
<dbReference type="InterPro" id="IPR001732">
    <property type="entry name" value="UDP-Glc/GDP-Man_DH_N"/>
</dbReference>
<name>A0ABS4H156_9BACL</name>
<dbReference type="PANTHER" id="PTHR43750">
    <property type="entry name" value="UDP-GLUCOSE 6-DEHYDROGENASE TUAD"/>
    <property type="match status" value="1"/>
</dbReference>
<dbReference type="PIRSF" id="PIRSF000124">
    <property type="entry name" value="UDPglc_GDPman_dh"/>
    <property type="match status" value="1"/>
</dbReference>
<dbReference type="InterPro" id="IPR036291">
    <property type="entry name" value="NAD(P)-bd_dom_sf"/>
</dbReference>
<evidence type="ECO:0000259" key="8">
    <source>
        <dbReference type="SMART" id="SM00984"/>
    </source>
</evidence>
<sequence>MNIVCIGSGYVGTVTGAAFAALGQHTTVIDIDSEKVQMINSGKSPIFEPGLDALLKHVIDRKLLNASTSYNEVSNAHIVFITVGTPAEADGTAGLKYVKEAARSIGEHLNPEHFTVIVNKSTVPVGTSDLVASIIEEASTLSNNKQFTVVSNPEFLREGYALEDVFFPDRIVIGTNHPEARTVMRKLYHDLFENINYSELSKIVAVKRNPKSPKAVYFETDAKSAEMIKYVSNAFLAIKISYINEVARLCETLGANVLDVAKGMGLDSRIGEKFLQVSSGWGGSCFPKDTSELLETSRKYGTDLTLVEAAIESNLKMHESCIIKLRRQLKTLHGKNIGILGLTFKPNTDDARHTQSSYIISKLIAMGANISAHDPKGMAMFRKLNEHLPIRYCYRAEDVAERADAIVLITHWNEYAALDWNLVHQKMRSPYLLDTRNFLVGHRLNEAGFIYEGVGI</sequence>